<dbReference type="PANTHER" id="PTHR11825:SF44">
    <property type="entry name" value="BRANCHED-CHAIN-AMINO-ACID AMINOTRANSFERASE"/>
    <property type="match status" value="1"/>
</dbReference>
<evidence type="ECO:0000256" key="8">
    <source>
        <dbReference type="ARBA" id="ARBA00022605"/>
    </source>
</evidence>
<dbReference type="GO" id="GO:0004084">
    <property type="term" value="F:branched-chain-amino-acid transaminase activity"/>
    <property type="evidence" value="ECO:0007669"/>
    <property type="project" value="UniProtKB-EC"/>
</dbReference>
<dbReference type="UniPathway" id="UPA00048">
    <property type="reaction ID" value="UER00073"/>
</dbReference>
<comment type="pathway">
    <text evidence="3">Amino-acid biosynthesis; L-valine biosynthesis; L-valine from pyruvate: step 4/4.</text>
</comment>
<proteinExistence type="inferred from homology"/>
<dbReference type="OrthoDB" id="9804984at2"/>
<evidence type="ECO:0000256" key="14">
    <source>
        <dbReference type="ARBA" id="ARBA00049229"/>
    </source>
</evidence>
<dbReference type="Gene3D" id="3.30.470.10">
    <property type="match status" value="1"/>
</dbReference>
<dbReference type="InterPro" id="IPR036038">
    <property type="entry name" value="Aminotransferase-like"/>
</dbReference>
<dbReference type="GO" id="GO:0009097">
    <property type="term" value="P:isoleucine biosynthetic process"/>
    <property type="evidence" value="ECO:0007669"/>
    <property type="project" value="UniProtKB-UniPathway"/>
</dbReference>
<dbReference type="NCBIfam" id="TIGR01123">
    <property type="entry name" value="ilvE_II"/>
    <property type="match status" value="1"/>
</dbReference>
<comment type="pathway">
    <text evidence="4">Amino-acid biosynthesis; L-leucine biosynthesis; L-leucine from 3-methyl-2-oxobutanoate: step 4/4.</text>
</comment>
<dbReference type="PANTHER" id="PTHR11825">
    <property type="entry name" value="SUBGROUP IIII AMINOTRANSFERASE"/>
    <property type="match status" value="1"/>
</dbReference>
<evidence type="ECO:0000256" key="15">
    <source>
        <dbReference type="PIRSR" id="PIRSR006468-1"/>
    </source>
</evidence>
<evidence type="ECO:0000256" key="5">
    <source>
        <dbReference type="ARBA" id="ARBA00009320"/>
    </source>
</evidence>
<comment type="caution">
    <text evidence="16">The sequence shown here is derived from an EMBL/GenBank/DDBJ whole genome shotgun (WGS) entry which is preliminary data.</text>
</comment>
<dbReference type="Proteomes" id="UP000431744">
    <property type="component" value="Unassembled WGS sequence"/>
</dbReference>
<comment type="similarity">
    <text evidence="5">Belongs to the class-IV pyridoxal-phosphate-dependent aminotransferase family.</text>
</comment>
<reference evidence="16 17" key="1">
    <citation type="submission" date="2019-09" db="EMBL/GenBank/DDBJ databases">
        <title>Phylogeny of genus Pseudoclavibacter and closely related genus.</title>
        <authorList>
            <person name="Li Y."/>
        </authorList>
    </citation>
    <scope>NUCLEOTIDE SEQUENCE [LARGE SCALE GENOMIC DNA]</scope>
    <source>
        <strain evidence="16 17">EGI 60007</strain>
    </source>
</reference>
<comment type="catalytic activity">
    <reaction evidence="14">
        <text>L-leucine + 2-oxoglutarate = 4-methyl-2-oxopentanoate + L-glutamate</text>
        <dbReference type="Rhea" id="RHEA:18321"/>
        <dbReference type="ChEBI" id="CHEBI:16810"/>
        <dbReference type="ChEBI" id="CHEBI:17865"/>
        <dbReference type="ChEBI" id="CHEBI:29985"/>
        <dbReference type="ChEBI" id="CHEBI:57427"/>
        <dbReference type="EC" id="2.6.1.42"/>
    </reaction>
</comment>
<keyword evidence="11" id="KW-0100">Branched-chain amino acid biosynthesis</keyword>
<evidence type="ECO:0000256" key="2">
    <source>
        <dbReference type="ARBA" id="ARBA00004824"/>
    </source>
</evidence>
<keyword evidence="7 16" id="KW-0032">Aminotransferase</keyword>
<dbReference type="SUPFAM" id="SSF56752">
    <property type="entry name" value="D-aminoacid aminotransferase-like PLP-dependent enzymes"/>
    <property type="match status" value="1"/>
</dbReference>
<dbReference type="GO" id="GO:0009099">
    <property type="term" value="P:L-valine biosynthetic process"/>
    <property type="evidence" value="ECO:0007669"/>
    <property type="project" value="UniProtKB-UniPathway"/>
</dbReference>
<evidence type="ECO:0000313" key="17">
    <source>
        <dbReference type="Proteomes" id="UP000431744"/>
    </source>
</evidence>
<evidence type="ECO:0000256" key="7">
    <source>
        <dbReference type="ARBA" id="ARBA00022576"/>
    </source>
</evidence>
<evidence type="ECO:0000256" key="1">
    <source>
        <dbReference type="ARBA" id="ARBA00001933"/>
    </source>
</evidence>
<keyword evidence="17" id="KW-1185">Reference proteome</keyword>
<dbReference type="InterPro" id="IPR033939">
    <property type="entry name" value="BCAT_family"/>
</dbReference>
<name>A0A6H9WQG8_9MICO</name>
<evidence type="ECO:0000256" key="10">
    <source>
        <dbReference type="ARBA" id="ARBA00022898"/>
    </source>
</evidence>
<dbReference type="AlphaFoldDB" id="A0A6H9WQG8"/>
<dbReference type="NCBIfam" id="NF009897">
    <property type="entry name" value="PRK13357.1"/>
    <property type="match status" value="1"/>
</dbReference>
<dbReference type="InterPro" id="IPR043131">
    <property type="entry name" value="BCAT-like_N"/>
</dbReference>
<accession>A0A6H9WQG8</accession>
<gene>
    <name evidence="16" type="ORF">F8O04_02805</name>
</gene>
<protein>
    <recommendedName>
        <fullName evidence="6">branched-chain-amino-acid transaminase</fullName>
        <ecNumber evidence="6">2.6.1.42</ecNumber>
    </recommendedName>
</protein>
<dbReference type="Gene3D" id="3.20.10.10">
    <property type="entry name" value="D-amino Acid Aminotransferase, subunit A, domain 2"/>
    <property type="match status" value="1"/>
</dbReference>
<dbReference type="InterPro" id="IPR005786">
    <property type="entry name" value="B_amino_transII"/>
</dbReference>
<dbReference type="GO" id="GO:0009098">
    <property type="term" value="P:L-leucine biosynthetic process"/>
    <property type="evidence" value="ECO:0007669"/>
    <property type="project" value="UniProtKB-UniPathway"/>
</dbReference>
<organism evidence="16 17">
    <name type="scientific">Pseudoclavibacter endophyticus</name>
    <dbReference type="NCBI Taxonomy" id="1778590"/>
    <lineage>
        <taxon>Bacteria</taxon>
        <taxon>Bacillati</taxon>
        <taxon>Actinomycetota</taxon>
        <taxon>Actinomycetes</taxon>
        <taxon>Micrococcales</taxon>
        <taxon>Microbacteriaceae</taxon>
        <taxon>Pseudoclavibacter</taxon>
    </lineage>
</organism>
<dbReference type="InterPro" id="IPR001544">
    <property type="entry name" value="Aminotrans_IV"/>
</dbReference>
<comment type="pathway">
    <text evidence="2">Amino-acid biosynthesis; L-isoleucine biosynthesis; L-isoleucine from 2-oxobutanoate: step 4/4.</text>
</comment>
<dbReference type="RefSeq" id="WP_158027819.1">
    <property type="nucleotide sequence ID" value="NZ_BMHG01000001.1"/>
</dbReference>
<evidence type="ECO:0000313" key="16">
    <source>
        <dbReference type="EMBL" id="KAB1649227.1"/>
    </source>
</evidence>
<evidence type="ECO:0000256" key="6">
    <source>
        <dbReference type="ARBA" id="ARBA00013053"/>
    </source>
</evidence>
<dbReference type="CDD" id="cd01557">
    <property type="entry name" value="BCAT_beta_family"/>
    <property type="match status" value="1"/>
</dbReference>
<keyword evidence="8" id="KW-0028">Amino-acid biosynthesis</keyword>
<sequence length="369" mass="40119">MTEPAFTITRNPAPASDAVRREVLAASTFGQHFTDHMVTIDWTVERGWHDARVEPYGPLTLDPASAVLHYAQEVFEGLKAYRHADGSVHTFRPEQNARRMQASARRLALPELPEDLFLASIRELVEIDEAWVPAAGEGKALYLRPFMIAHENFLGVRPAKTVRYMVIASPVGSYFADPTRPVDIWLSEQYSRAGAGGTGAAKCGGNYAASLLPTQEAYANGCEQVLFLDAQEQTYLEELGGMNIVLVYKDGTVVTPESDSILSGVTRNSVLELMTAAGHRVEQRRISLQEWRDGAASGEIVEAFACGTAAVITPIGTLKAPSFTLTNPTVTEASLSMRIRAQLTGIQNGVEPDAHGWLRQLVPARAGVA</sequence>
<evidence type="ECO:0000256" key="4">
    <source>
        <dbReference type="ARBA" id="ARBA00005072"/>
    </source>
</evidence>
<dbReference type="UniPathway" id="UPA00049">
    <property type="reaction ID" value="UER00062"/>
</dbReference>
<dbReference type="PIRSF" id="PIRSF006468">
    <property type="entry name" value="BCAT1"/>
    <property type="match status" value="1"/>
</dbReference>
<comment type="catalytic activity">
    <reaction evidence="13">
        <text>L-isoleucine + 2-oxoglutarate = (S)-3-methyl-2-oxopentanoate + L-glutamate</text>
        <dbReference type="Rhea" id="RHEA:24801"/>
        <dbReference type="ChEBI" id="CHEBI:16810"/>
        <dbReference type="ChEBI" id="CHEBI:29985"/>
        <dbReference type="ChEBI" id="CHEBI:35146"/>
        <dbReference type="ChEBI" id="CHEBI:58045"/>
        <dbReference type="EC" id="2.6.1.42"/>
    </reaction>
</comment>
<dbReference type="InterPro" id="IPR043132">
    <property type="entry name" value="BCAT-like_C"/>
</dbReference>
<feature type="modified residue" description="N6-(pyridoxal phosphate)lysine" evidence="15">
    <location>
        <position position="202"/>
    </location>
</feature>
<evidence type="ECO:0000256" key="12">
    <source>
        <dbReference type="ARBA" id="ARBA00048212"/>
    </source>
</evidence>
<dbReference type="EMBL" id="WBJY01000001">
    <property type="protein sequence ID" value="KAB1649227.1"/>
    <property type="molecule type" value="Genomic_DNA"/>
</dbReference>
<dbReference type="Pfam" id="PF01063">
    <property type="entry name" value="Aminotran_4"/>
    <property type="match status" value="1"/>
</dbReference>
<comment type="catalytic activity">
    <reaction evidence="12">
        <text>L-valine + 2-oxoglutarate = 3-methyl-2-oxobutanoate + L-glutamate</text>
        <dbReference type="Rhea" id="RHEA:24813"/>
        <dbReference type="ChEBI" id="CHEBI:11851"/>
        <dbReference type="ChEBI" id="CHEBI:16810"/>
        <dbReference type="ChEBI" id="CHEBI:29985"/>
        <dbReference type="ChEBI" id="CHEBI:57762"/>
        <dbReference type="EC" id="2.6.1.42"/>
    </reaction>
</comment>
<dbReference type="UniPathway" id="UPA00047">
    <property type="reaction ID" value="UER00058"/>
</dbReference>
<evidence type="ECO:0000256" key="13">
    <source>
        <dbReference type="ARBA" id="ARBA00048798"/>
    </source>
</evidence>
<evidence type="ECO:0000256" key="11">
    <source>
        <dbReference type="ARBA" id="ARBA00023304"/>
    </source>
</evidence>
<comment type="cofactor">
    <cofactor evidence="1">
        <name>pyridoxal 5'-phosphate</name>
        <dbReference type="ChEBI" id="CHEBI:597326"/>
    </cofactor>
</comment>
<keyword evidence="9 16" id="KW-0808">Transferase</keyword>
<keyword evidence="10" id="KW-0663">Pyridoxal phosphate</keyword>
<evidence type="ECO:0000256" key="9">
    <source>
        <dbReference type="ARBA" id="ARBA00022679"/>
    </source>
</evidence>
<dbReference type="EC" id="2.6.1.42" evidence="6"/>
<evidence type="ECO:0000256" key="3">
    <source>
        <dbReference type="ARBA" id="ARBA00004931"/>
    </source>
</evidence>